<name>A0AAW1XY32_RUBAR</name>
<evidence type="ECO:0000259" key="2">
    <source>
        <dbReference type="Pfam" id="PF00079"/>
    </source>
</evidence>
<gene>
    <name evidence="3" type="ORF">M0R45_017791</name>
</gene>
<reference evidence="3 4" key="1">
    <citation type="journal article" date="2023" name="G3 (Bethesda)">
        <title>A chromosome-length genome assembly and annotation of blackberry (Rubus argutus, cv. 'Hillquist').</title>
        <authorList>
            <person name="Bruna T."/>
            <person name="Aryal R."/>
            <person name="Dudchenko O."/>
            <person name="Sargent D.J."/>
            <person name="Mead D."/>
            <person name="Buti M."/>
            <person name="Cavallini A."/>
            <person name="Hytonen T."/>
            <person name="Andres J."/>
            <person name="Pham M."/>
            <person name="Weisz D."/>
            <person name="Mascagni F."/>
            <person name="Usai G."/>
            <person name="Natali L."/>
            <person name="Bassil N."/>
            <person name="Fernandez G.E."/>
            <person name="Lomsadze A."/>
            <person name="Armour M."/>
            <person name="Olukolu B."/>
            <person name="Poorten T."/>
            <person name="Britton C."/>
            <person name="Davik J."/>
            <person name="Ashrafi H."/>
            <person name="Aiden E.L."/>
            <person name="Borodovsky M."/>
            <person name="Worthington M."/>
        </authorList>
    </citation>
    <scope>NUCLEOTIDE SEQUENCE [LARGE SCALE GENOMIC DNA]</scope>
    <source>
        <strain evidence="3">PI 553951</strain>
    </source>
</reference>
<feature type="domain" description="Serpin" evidence="2">
    <location>
        <begin position="66"/>
        <end position="98"/>
    </location>
</feature>
<dbReference type="EMBL" id="JBEDUW010000003">
    <property type="protein sequence ID" value="KAK9941171.1"/>
    <property type="molecule type" value="Genomic_DNA"/>
</dbReference>
<keyword evidence="4" id="KW-1185">Reference proteome</keyword>
<protein>
    <recommendedName>
        <fullName evidence="2">Serpin domain-containing protein</fullName>
    </recommendedName>
</protein>
<dbReference type="InterPro" id="IPR036186">
    <property type="entry name" value="Serpin_sf"/>
</dbReference>
<dbReference type="Pfam" id="PF00079">
    <property type="entry name" value="Serpin"/>
    <property type="match status" value="1"/>
</dbReference>
<organism evidence="3 4">
    <name type="scientific">Rubus argutus</name>
    <name type="common">Southern blackberry</name>
    <dbReference type="NCBI Taxonomy" id="59490"/>
    <lineage>
        <taxon>Eukaryota</taxon>
        <taxon>Viridiplantae</taxon>
        <taxon>Streptophyta</taxon>
        <taxon>Embryophyta</taxon>
        <taxon>Tracheophyta</taxon>
        <taxon>Spermatophyta</taxon>
        <taxon>Magnoliopsida</taxon>
        <taxon>eudicotyledons</taxon>
        <taxon>Gunneridae</taxon>
        <taxon>Pentapetalae</taxon>
        <taxon>rosids</taxon>
        <taxon>fabids</taxon>
        <taxon>Rosales</taxon>
        <taxon>Rosaceae</taxon>
        <taxon>Rosoideae</taxon>
        <taxon>Rosoideae incertae sedis</taxon>
        <taxon>Rubus</taxon>
    </lineage>
</organism>
<sequence>MDKEDKTKYTSNLSSYSSQDDDKSDDDVTGGSYPSQDDDKSDDDLTGVHDDDDYVPQCYRGWADVDSPMDFVADHPFLFVIREEITGTVLFIGHVLNPNEGY</sequence>
<dbReference type="Proteomes" id="UP001457282">
    <property type="component" value="Unassembled WGS sequence"/>
</dbReference>
<evidence type="ECO:0000313" key="3">
    <source>
        <dbReference type="EMBL" id="KAK9941171.1"/>
    </source>
</evidence>
<proteinExistence type="predicted"/>
<evidence type="ECO:0000256" key="1">
    <source>
        <dbReference type="SAM" id="MobiDB-lite"/>
    </source>
</evidence>
<dbReference type="AlphaFoldDB" id="A0AAW1XY32"/>
<dbReference type="InterPro" id="IPR023796">
    <property type="entry name" value="Serpin_dom"/>
</dbReference>
<feature type="region of interest" description="Disordered" evidence="1">
    <location>
        <begin position="1"/>
        <end position="51"/>
    </location>
</feature>
<dbReference type="Gene3D" id="2.30.39.10">
    <property type="entry name" value="Alpha-1-antitrypsin, domain 1"/>
    <property type="match status" value="1"/>
</dbReference>
<dbReference type="InterPro" id="IPR023795">
    <property type="entry name" value="Serpin_CS"/>
</dbReference>
<comment type="caution">
    <text evidence="3">The sequence shown here is derived from an EMBL/GenBank/DDBJ whole genome shotgun (WGS) entry which is preliminary data.</text>
</comment>
<accession>A0AAW1XY32</accession>
<feature type="compositionally biased region" description="Acidic residues" evidence="1">
    <location>
        <begin position="39"/>
        <end position="51"/>
    </location>
</feature>
<dbReference type="InterPro" id="IPR042185">
    <property type="entry name" value="Serpin_sf_2"/>
</dbReference>
<dbReference type="SUPFAM" id="SSF56574">
    <property type="entry name" value="Serpins"/>
    <property type="match status" value="1"/>
</dbReference>
<dbReference type="PROSITE" id="PS00284">
    <property type="entry name" value="SERPIN"/>
    <property type="match status" value="1"/>
</dbReference>
<evidence type="ECO:0000313" key="4">
    <source>
        <dbReference type="Proteomes" id="UP001457282"/>
    </source>
</evidence>